<keyword evidence="3" id="KW-1185">Reference proteome</keyword>
<dbReference type="PANTHER" id="PTHR38597">
    <property type="entry name" value="BLL3834 PROTEIN"/>
    <property type="match status" value="1"/>
</dbReference>
<feature type="region of interest" description="Disordered" evidence="1">
    <location>
        <begin position="1"/>
        <end position="22"/>
    </location>
</feature>
<dbReference type="EMBL" id="FNYC01000006">
    <property type="protein sequence ID" value="SEJ33576.1"/>
    <property type="molecule type" value="Genomic_DNA"/>
</dbReference>
<evidence type="ECO:0008006" key="4">
    <source>
        <dbReference type="Google" id="ProtNLM"/>
    </source>
</evidence>
<gene>
    <name evidence="2" type="ORF">SAMN04487997_3044</name>
</gene>
<evidence type="ECO:0000256" key="1">
    <source>
        <dbReference type="SAM" id="MobiDB-lite"/>
    </source>
</evidence>
<organism evidence="2 3">
    <name type="scientific">Frateuria terrea</name>
    <dbReference type="NCBI Taxonomy" id="529704"/>
    <lineage>
        <taxon>Bacteria</taxon>
        <taxon>Pseudomonadati</taxon>
        <taxon>Pseudomonadota</taxon>
        <taxon>Gammaproteobacteria</taxon>
        <taxon>Lysobacterales</taxon>
        <taxon>Rhodanobacteraceae</taxon>
        <taxon>Frateuria</taxon>
    </lineage>
</organism>
<dbReference type="PANTHER" id="PTHR38597:SF1">
    <property type="entry name" value="BLL3834 PROTEIN"/>
    <property type="match status" value="1"/>
</dbReference>
<dbReference type="InterPro" id="IPR008482">
    <property type="entry name" value="DUF763"/>
</dbReference>
<name>A0A1H6XZF7_9GAMM</name>
<accession>A0A1H6XZF7</accession>
<dbReference type="AlphaFoldDB" id="A0A1H6XZF7"/>
<proteinExistence type="predicted"/>
<dbReference type="Pfam" id="PF05559">
    <property type="entry name" value="DUF763"/>
    <property type="match status" value="1"/>
</dbReference>
<reference evidence="2 3" key="1">
    <citation type="submission" date="2016-10" db="EMBL/GenBank/DDBJ databases">
        <authorList>
            <person name="de Groot N.N."/>
        </authorList>
    </citation>
    <scope>NUCLEOTIDE SEQUENCE [LARGE SCALE GENOMIC DNA]</scope>
    <source>
        <strain evidence="2 3">DSM 26515</strain>
    </source>
</reference>
<evidence type="ECO:0000313" key="2">
    <source>
        <dbReference type="EMBL" id="SEJ33576.1"/>
    </source>
</evidence>
<feature type="region of interest" description="Disordered" evidence="1">
    <location>
        <begin position="418"/>
        <end position="440"/>
    </location>
</feature>
<protein>
    <recommendedName>
        <fullName evidence="4">DUF763 domain-containing protein</fullName>
    </recommendedName>
</protein>
<evidence type="ECO:0000313" key="3">
    <source>
        <dbReference type="Proteomes" id="UP000199420"/>
    </source>
</evidence>
<sequence length="440" mass="47734">MPATKPIAPWKPARMTRRSGSADLPLHGGRVPRWLADRMTRLGALMAEAIVHEYGRDEFLRRLAHPFWFQSFGAVMGMDWHSSGITTSVIGALKRGLGPLSNELGIHVCGGRGKYSRATPGELVAIGEKVGLDGGALASVSRLVAKVDSAAVQDGFDLYLHGFIVGDDGQWVVVQQGMNGERRQARRYHWLSENLKSFVDDPHAAVDGPGQGRIVNLADRRAQASRLAQLDLLQALGPDGIARELERIEGRPASAPPLDAPLQLGLLPHLVMPNHHDVRGGDVVTRRLHGALAAAAESGPRDFTELLQVPGVGARTVRALAMVAEVVHGAPCRFSDPARFSLAHGGKDRHPFPVPTRVYDHTIGVLKSAVENAKLGRDEQLAALKRLDEQARRLERHARGPSVEQYIAEERTRSHEYGGRSVFGWEPPAPAPTQGKRAAS</sequence>
<dbReference type="STRING" id="529704.SAMN02927913_2397"/>
<dbReference type="Proteomes" id="UP000199420">
    <property type="component" value="Unassembled WGS sequence"/>
</dbReference>